<evidence type="ECO:0000313" key="3">
    <source>
        <dbReference type="Proteomes" id="UP000077266"/>
    </source>
</evidence>
<sequence>MRCCSILHAPRRRRTSDSPPLYTPSKRSTLMLLLDAATARRRRQQRSGLHIQNDARIRGRLGRQAALVVVQAYGHLDCHFYTNDAATTTTAANSTIATGKNNNVNDRYQGRHRQLQ</sequence>
<evidence type="ECO:0000256" key="1">
    <source>
        <dbReference type="SAM" id="MobiDB-lite"/>
    </source>
</evidence>
<organism evidence="2 3">
    <name type="scientific">Exidia glandulosa HHB12029</name>
    <dbReference type="NCBI Taxonomy" id="1314781"/>
    <lineage>
        <taxon>Eukaryota</taxon>
        <taxon>Fungi</taxon>
        <taxon>Dikarya</taxon>
        <taxon>Basidiomycota</taxon>
        <taxon>Agaricomycotina</taxon>
        <taxon>Agaricomycetes</taxon>
        <taxon>Auriculariales</taxon>
        <taxon>Exidiaceae</taxon>
        <taxon>Exidia</taxon>
    </lineage>
</organism>
<dbReference type="AlphaFoldDB" id="A0A166NKD7"/>
<name>A0A166NKD7_EXIGL</name>
<gene>
    <name evidence="2" type="ORF">EXIGLDRAFT_476230</name>
</gene>
<protein>
    <submittedName>
        <fullName evidence="2">Uncharacterized protein</fullName>
    </submittedName>
</protein>
<feature type="region of interest" description="Disordered" evidence="1">
    <location>
        <begin position="96"/>
        <end position="116"/>
    </location>
</feature>
<accession>A0A166NKD7</accession>
<dbReference type="EMBL" id="KV426649">
    <property type="protein sequence ID" value="KZV79261.1"/>
    <property type="molecule type" value="Genomic_DNA"/>
</dbReference>
<keyword evidence="3" id="KW-1185">Reference proteome</keyword>
<dbReference type="Proteomes" id="UP000077266">
    <property type="component" value="Unassembled WGS sequence"/>
</dbReference>
<evidence type="ECO:0000313" key="2">
    <source>
        <dbReference type="EMBL" id="KZV79261.1"/>
    </source>
</evidence>
<reference evidence="2 3" key="1">
    <citation type="journal article" date="2016" name="Mol. Biol. Evol.">
        <title>Comparative Genomics of Early-Diverging Mushroom-Forming Fungi Provides Insights into the Origins of Lignocellulose Decay Capabilities.</title>
        <authorList>
            <person name="Nagy L.G."/>
            <person name="Riley R."/>
            <person name="Tritt A."/>
            <person name="Adam C."/>
            <person name="Daum C."/>
            <person name="Floudas D."/>
            <person name="Sun H."/>
            <person name="Yadav J.S."/>
            <person name="Pangilinan J."/>
            <person name="Larsson K.H."/>
            <person name="Matsuura K."/>
            <person name="Barry K."/>
            <person name="Labutti K."/>
            <person name="Kuo R."/>
            <person name="Ohm R.A."/>
            <person name="Bhattacharya S.S."/>
            <person name="Shirouzu T."/>
            <person name="Yoshinaga Y."/>
            <person name="Martin F.M."/>
            <person name="Grigoriev I.V."/>
            <person name="Hibbett D.S."/>
        </authorList>
    </citation>
    <scope>NUCLEOTIDE SEQUENCE [LARGE SCALE GENOMIC DNA]</scope>
    <source>
        <strain evidence="2 3">HHB12029</strain>
    </source>
</reference>
<proteinExistence type="predicted"/>
<dbReference type="InParanoid" id="A0A166NKD7"/>